<evidence type="ECO:0000256" key="6">
    <source>
        <dbReference type="PROSITE-ProRule" id="PRU00552"/>
    </source>
</evidence>
<feature type="compositionally biased region" description="Basic residues" evidence="7">
    <location>
        <begin position="604"/>
        <end position="619"/>
    </location>
</feature>
<feature type="compositionally biased region" description="Gly residues" evidence="7">
    <location>
        <begin position="585"/>
        <end position="603"/>
    </location>
</feature>
<feature type="domain" description="Helicase C-terminal" evidence="9">
    <location>
        <begin position="429"/>
        <end position="574"/>
    </location>
</feature>
<feature type="short sequence motif" description="Q motif" evidence="6">
    <location>
        <begin position="194"/>
        <end position="222"/>
    </location>
</feature>
<feature type="domain" description="DEAD-box RNA helicase Q" evidence="10">
    <location>
        <begin position="194"/>
        <end position="222"/>
    </location>
</feature>
<proteinExistence type="predicted"/>
<dbReference type="PANTHER" id="PTHR47958">
    <property type="entry name" value="ATP-DEPENDENT RNA HELICASE DBP3"/>
    <property type="match status" value="1"/>
</dbReference>
<keyword evidence="4" id="KW-0347">Helicase</keyword>
<feature type="compositionally biased region" description="Basic and acidic residues" evidence="7">
    <location>
        <begin position="58"/>
        <end position="71"/>
    </location>
</feature>
<dbReference type="STRING" id="105231.A0A1Y1IP17"/>
<dbReference type="Proteomes" id="UP000054558">
    <property type="component" value="Unassembled WGS sequence"/>
</dbReference>
<dbReference type="PROSITE" id="PS51195">
    <property type="entry name" value="Q_MOTIF"/>
    <property type="match status" value="1"/>
</dbReference>
<feature type="region of interest" description="Disordered" evidence="7">
    <location>
        <begin position="1"/>
        <end position="79"/>
    </location>
</feature>
<keyword evidence="2" id="KW-0547">Nucleotide-binding</keyword>
<dbReference type="EMBL" id="DF237952">
    <property type="protein sequence ID" value="GAQ92393.1"/>
    <property type="molecule type" value="Genomic_DNA"/>
</dbReference>
<feature type="compositionally biased region" description="Basic and acidic residues" evidence="7">
    <location>
        <begin position="818"/>
        <end position="943"/>
    </location>
</feature>
<dbReference type="EC" id="3.6.4.13" evidence="1"/>
<dbReference type="OMA" id="DHTWEQT"/>
<gene>
    <name evidence="11" type="ORF">KFL_010030040</name>
</gene>
<dbReference type="GO" id="GO:0016787">
    <property type="term" value="F:hydrolase activity"/>
    <property type="evidence" value="ECO:0007669"/>
    <property type="project" value="UniProtKB-KW"/>
</dbReference>
<evidence type="ECO:0000259" key="10">
    <source>
        <dbReference type="PROSITE" id="PS51195"/>
    </source>
</evidence>
<dbReference type="GO" id="GO:0005524">
    <property type="term" value="F:ATP binding"/>
    <property type="evidence" value="ECO:0007669"/>
    <property type="project" value="UniProtKB-KW"/>
</dbReference>
<dbReference type="InterPro" id="IPR014014">
    <property type="entry name" value="RNA_helicase_DEAD_Q_motif"/>
</dbReference>
<evidence type="ECO:0000256" key="3">
    <source>
        <dbReference type="ARBA" id="ARBA00022801"/>
    </source>
</evidence>
<dbReference type="InterPro" id="IPR011545">
    <property type="entry name" value="DEAD/DEAH_box_helicase_dom"/>
</dbReference>
<dbReference type="Gene3D" id="3.40.50.300">
    <property type="entry name" value="P-loop containing nucleotide triphosphate hydrolases"/>
    <property type="match status" value="2"/>
</dbReference>
<feature type="region of interest" description="Disordered" evidence="7">
    <location>
        <begin position="582"/>
        <end position="628"/>
    </location>
</feature>
<dbReference type="InterPro" id="IPR000629">
    <property type="entry name" value="RNA-helicase_DEAD-box_CS"/>
</dbReference>
<name>A0A1Y1IP17_KLENI</name>
<dbReference type="SMART" id="SM00490">
    <property type="entry name" value="HELICc"/>
    <property type="match status" value="1"/>
</dbReference>
<dbReference type="SMART" id="SM00487">
    <property type="entry name" value="DEXDc"/>
    <property type="match status" value="1"/>
</dbReference>
<dbReference type="PROSITE" id="PS51192">
    <property type="entry name" value="HELICASE_ATP_BIND_1"/>
    <property type="match status" value="1"/>
</dbReference>
<evidence type="ECO:0000256" key="5">
    <source>
        <dbReference type="ARBA" id="ARBA00022840"/>
    </source>
</evidence>
<evidence type="ECO:0000313" key="11">
    <source>
        <dbReference type="EMBL" id="GAQ92393.1"/>
    </source>
</evidence>
<dbReference type="Pfam" id="PF00271">
    <property type="entry name" value="Helicase_C"/>
    <property type="match status" value="1"/>
</dbReference>
<evidence type="ECO:0000256" key="1">
    <source>
        <dbReference type="ARBA" id="ARBA00012552"/>
    </source>
</evidence>
<protein>
    <recommendedName>
        <fullName evidence="1">RNA helicase</fullName>
        <ecNumber evidence="1">3.6.4.13</ecNumber>
    </recommendedName>
</protein>
<feature type="domain" description="Helicase ATP-binding" evidence="8">
    <location>
        <begin position="225"/>
        <end position="400"/>
    </location>
</feature>
<dbReference type="PROSITE" id="PS00039">
    <property type="entry name" value="DEAD_ATP_HELICASE"/>
    <property type="match status" value="1"/>
</dbReference>
<dbReference type="FunFam" id="3.40.50.300:FF:000079">
    <property type="entry name" value="probable ATP-dependent RNA helicase DDX17"/>
    <property type="match status" value="1"/>
</dbReference>
<evidence type="ECO:0000259" key="9">
    <source>
        <dbReference type="PROSITE" id="PS51194"/>
    </source>
</evidence>
<evidence type="ECO:0000256" key="7">
    <source>
        <dbReference type="SAM" id="MobiDB-lite"/>
    </source>
</evidence>
<dbReference type="Pfam" id="PF00270">
    <property type="entry name" value="DEAD"/>
    <property type="match status" value="1"/>
</dbReference>
<evidence type="ECO:0000256" key="4">
    <source>
        <dbReference type="ARBA" id="ARBA00022806"/>
    </source>
</evidence>
<evidence type="ECO:0000256" key="2">
    <source>
        <dbReference type="ARBA" id="ARBA00022741"/>
    </source>
</evidence>
<sequence>MYLPSQGGSDDDEDVGNIGYASQEDDDAGEPPAPAQAQAGDGDEVDPLDAFMAGIDEEVVKAGEGKPVEKPDIEEEEDPMESFLAARKDAGLSLAQEALHAGYDSDEEVYAAARAVDAGQVEYDSDDNPVVTLDKKKIEPLDPVDHAEINYDDFAKDLYEEDLEITAMSEPEVAAYRGQKGIRVSGFDVARPIKTFQHAGFDEALAGVIAKQGYEVPTPIQCQALPVVMSGRDLIGIAKTGSGKTAAFVLPMVGHILDQPELGKGEGPIAVICAPTRELAQQIFAEAKKFCKPFGIRVSGVLGGMSKFEQFKELKAGTEVVVATPGRLIDMLKMKAVALRRCTYLVLDEADRMFDLGFEPQVRSITGQIRPDRQTLLFSATMPGRIERLARDILSSPVRVTVGDVGSANEDIRQVAEVLPTDEAKVAWLLERLPRFIDKGDVLVFANQKAKVEAVEAKLKEHGFRVVALHGDKDQASRMDVLREFKAGVHHVLVATDVAARGLDITSIKTVVNLDAAKDIDTHVHRIGRTGRAGATDGSAYTLVTGREAHFAGELVHNLVHAGQAVPDALLELAMKDGHFRKQRAGGGAGGGSAGGGAGGGGKRGGKGGRGRGRGKGGGRRGPMVGGAGIGFAAETKAEAGGPTKASLGPDFTRAAAQNSLKQGMAAKFKSSFVGPQAAAGNATSFKGPAAHPRPALHGFAQPAVAAGPAGSSLAGFARASTSIQPDAPVERHNTDAEIAEALAHARAVAHAQAFGTPYATAPALPGPAAQVAAAAAAAQARALAYAQGFGQAAGAASMPAGTDGSHAGAVNGGETGTGDRQRREEGGRGERRSRWDRHEDDGGRERERSRVDSGAERMERSGEQLSSRNDRDTDRDRERYRDGRDADRGREQHGDDRHHRDNGRDAYRERDRDRDGDRKRDRDEEVRHGREGAAERRRRWDT</sequence>
<keyword evidence="3" id="KW-0378">Hydrolase</keyword>
<dbReference type="GO" id="GO:0003729">
    <property type="term" value="F:mRNA binding"/>
    <property type="evidence" value="ECO:0000318"/>
    <property type="project" value="GO_Central"/>
</dbReference>
<feature type="region of interest" description="Disordered" evidence="7">
    <location>
        <begin position="790"/>
        <end position="943"/>
    </location>
</feature>
<dbReference type="InterPro" id="IPR014001">
    <property type="entry name" value="Helicase_ATP-bd"/>
</dbReference>
<dbReference type="CDD" id="cd18787">
    <property type="entry name" value="SF2_C_DEAD"/>
    <property type="match status" value="1"/>
</dbReference>
<dbReference type="OrthoDB" id="196131at2759"/>
<dbReference type="InterPro" id="IPR027417">
    <property type="entry name" value="P-loop_NTPase"/>
</dbReference>
<dbReference type="PROSITE" id="PS51194">
    <property type="entry name" value="HELICASE_CTER"/>
    <property type="match status" value="1"/>
</dbReference>
<dbReference type="GO" id="GO:0003724">
    <property type="term" value="F:RNA helicase activity"/>
    <property type="evidence" value="ECO:0000318"/>
    <property type="project" value="GO_Central"/>
</dbReference>
<dbReference type="SUPFAM" id="SSF52540">
    <property type="entry name" value="P-loop containing nucleoside triphosphate hydrolases"/>
    <property type="match status" value="2"/>
</dbReference>
<reference evidence="11 12" key="1">
    <citation type="journal article" date="2014" name="Nat. Commun.">
        <title>Klebsormidium flaccidum genome reveals primary factors for plant terrestrial adaptation.</title>
        <authorList>
            <person name="Hori K."/>
            <person name="Maruyama F."/>
            <person name="Fujisawa T."/>
            <person name="Togashi T."/>
            <person name="Yamamoto N."/>
            <person name="Seo M."/>
            <person name="Sato S."/>
            <person name="Yamada T."/>
            <person name="Mori H."/>
            <person name="Tajima N."/>
            <person name="Moriyama T."/>
            <person name="Ikeuchi M."/>
            <person name="Watanabe M."/>
            <person name="Wada H."/>
            <person name="Kobayashi K."/>
            <person name="Saito M."/>
            <person name="Masuda T."/>
            <person name="Sasaki-Sekimoto Y."/>
            <person name="Mashiguchi K."/>
            <person name="Awai K."/>
            <person name="Shimojima M."/>
            <person name="Masuda S."/>
            <person name="Iwai M."/>
            <person name="Nobusawa T."/>
            <person name="Narise T."/>
            <person name="Kondo S."/>
            <person name="Saito H."/>
            <person name="Sato R."/>
            <person name="Murakawa M."/>
            <person name="Ihara Y."/>
            <person name="Oshima-Yamada Y."/>
            <person name="Ohtaka K."/>
            <person name="Satoh M."/>
            <person name="Sonobe K."/>
            <person name="Ishii M."/>
            <person name="Ohtani R."/>
            <person name="Kanamori-Sato M."/>
            <person name="Honoki R."/>
            <person name="Miyazaki D."/>
            <person name="Mochizuki H."/>
            <person name="Umetsu J."/>
            <person name="Higashi K."/>
            <person name="Shibata D."/>
            <person name="Kamiya Y."/>
            <person name="Sato N."/>
            <person name="Nakamura Y."/>
            <person name="Tabata S."/>
            <person name="Ida S."/>
            <person name="Kurokawa K."/>
            <person name="Ohta H."/>
        </authorList>
    </citation>
    <scope>NUCLEOTIDE SEQUENCE [LARGE SCALE GENOMIC DNA]</scope>
    <source>
        <strain evidence="11 12">NIES-2285</strain>
    </source>
</reference>
<evidence type="ECO:0000259" key="8">
    <source>
        <dbReference type="PROSITE" id="PS51192"/>
    </source>
</evidence>
<evidence type="ECO:0000313" key="12">
    <source>
        <dbReference type="Proteomes" id="UP000054558"/>
    </source>
</evidence>
<keyword evidence="12" id="KW-1185">Reference proteome</keyword>
<keyword evidence="5" id="KW-0067">ATP-binding</keyword>
<dbReference type="AlphaFoldDB" id="A0A1Y1IP17"/>
<dbReference type="InterPro" id="IPR001650">
    <property type="entry name" value="Helicase_C-like"/>
</dbReference>
<organism evidence="11 12">
    <name type="scientific">Klebsormidium nitens</name>
    <name type="common">Green alga</name>
    <name type="synonym">Ulothrix nitens</name>
    <dbReference type="NCBI Taxonomy" id="105231"/>
    <lineage>
        <taxon>Eukaryota</taxon>
        <taxon>Viridiplantae</taxon>
        <taxon>Streptophyta</taxon>
        <taxon>Klebsormidiophyceae</taxon>
        <taxon>Klebsormidiales</taxon>
        <taxon>Klebsormidiaceae</taxon>
        <taxon>Klebsormidium</taxon>
    </lineage>
</organism>
<accession>A0A1Y1IP17</accession>